<feature type="domain" description="HTH Mu-type" evidence="1">
    <location>
        <begin position="1"/>
        <end position="20"/>
    </location>
</feature>
<evidence type="ECO:0000259" key="1">
    <source>
        <dbReference type="PROSITE" id="PS51702"/>
    </source>
</evidence>
<dbReference type="GO" id="GO:0003677">
    <property type="term" value="F:DNA binding"/>
    <property type="evidence" value="ECO:0007669"/>
    <property type="project" value="InterPro"/>
</dbReference>
<reference evidence="2" key="1">
    <citation type="journal article" date="2021" name="Nat. Commun.">
        <title>Genetic determinants of endophytism in the Arabidopsis root mycobiome.</title>
        <authorList>
            <person name="Mesny F."/>
            <person name="Miyauchi S."/>
            <person name="Thiergart T."/>
            <person name="Pickel B."/>
            <person name="Atanasova L."/>
            <person name="Karlsson M."/>
            <person name="Huettel B."/>
            <person name="Barry K.W."/>
            <person name="Haridas S."/>
            <person name="Chen C."/>
            <person name="Bauer D."/>
            <person name="Andreopoulos W."/>
            <person name="Pangilinan J."/>
            <person name="LaButti K."/>
            <person name="Riley R."/>
            <person name="Lipzen A."/>
            <person name="Clum A."/>
            <person name="Drula E."/>
            <person name="Henrissat B."/>
            <person name="Kohler A."/>
            <person name="Grigoriev I.V."/>
            <person name="Martin F.M."/>
            <person name="Hacquard S."/>
        </authorList>
    </citation>
    <scope>NUCLEOTIDE SEQUENCE</scope>
    <source>
        <strain evidence="2">MPI-CAGE-CH-0243</strain>
    </source>
</reference>
<name>A0A9P9IUK2_9PLEO</name>
<sequence>MSALPAEAQAYILRLEGETAAQDQVREALEDQLAKPNQEENRLESLMARGGGVFHKLVEERRALTAVVERQQQQEETQWLQQVRRYLLGLLGEYMFLFVRTWVFVGE</sequence>
<gene>
    <name evidence="2" type="ORF">B0J11DRAFT_576559</name>
</gene>
<dbReference type="EMBL" id="JAGMWT010000002">
    <property type="protein sequence ID" value="KAH7136008.1"/>
    <property type="molecule type" value="Genomic_DNA"/>
</dbReference>
<dbReference type="PROSITE" id="PS51702">
    <property type="entry name" value="HTH_MU"/>
    <property type="match status" value="1"/>
</dbReference>
<dbReference type="InterPro" id="IPR003314">
    <property type="entry name" value="Mu-type_HTH"/>
</dbReference>
<comment type="caution">
    <text evidence="2">The sequence shown here is derived from an EMBL/GenBank/DDBJ whole genome shotgun (WGS) entry which is preliminary data.</text>
</comment>
<dbReference type="AlphaFoldDB" id="A0A9P9IUK2"/>
<keyword evidence="3" id="KW-1185">Reference proteome</keyword>
<accession>A0A9P9IUK2</accession>
<organism evidence="2 3">
    <name type="scientific">Dendryphion nanum</name>
    <dbReference type="NCBI Taxonomy" id="256645"/>
    <lineage>
        <taxon>Eukaryota</taxon>
        <taxon>Fungi</taxon>
        <taxon>Dikarya</taxon>
        <taxon>Ascomycota</taxon>
        <taxon>Pezizomycotina</taxon>
        <taxon>Dothideomycetes</taxon>
        <taxon>Pleosporomycetidae</taxon>
        <taxon>Pleosporales</taxon>
        <taxon>Torulaceae</taxon>
        <taxon>Dendryphion</taxon>
    </lineage>
</organism>
<protein>
    <recommendedName>
        <fullName evidence="1">HTH Mu-type domain-containing protein</fullName>
    </recommendedName>
</protein>
<evidence type="ECO:0000313" key="3">
    <source>
        <dbReference type="Proteomes" id="UP000700596"/>
    </source>
</evidence>
<dbReference type="Proteomes" id="UP000700596">
    <property type="component" value="Unassembled WGS sequence"/>
</dbReference>
<evidence type="ECO:0000313" key="2">
    <source>
        <dbReference type="EMBL" id="KAH7136008.1"/>
    </source>
</evidence>
<proteinExistence type="predicted"/>